<sequence>MKIIGMFWFYFLALGVSGYAIFAYGFFPLGSLVHPDMKVVYLAHQAGIYTHIFASAVALTLSPFQFTAGLRNRWPQVHRMIGRTYLGVGVALGGLSGLYMSVHAFGGPVAKIGFAGLALCWLFTGVCAFLAIRRGEVQEHRKWVVRNVSLTLAAVTLRIYLPSSMVAGIPFEVAYPVIAWLCWVPNLVVAELLFNKSGRGLLKLKQMRGLA</sequence>
<keyword evidence="1" id="KW-1133">Transmembrane helix</keyword>
<evidence type="ECO:0000313" key="2">
    <source>
        <dbReference type="EMBL" id="MFC3853225.1"/>
    </source>
</evidence>
<dbReference type="InterPro" id="IPR018750">
    <property type="entry name" value="DUF2306_membrane"/>
</dbReference>
<feature type="transmembrane region" description="Helical" evidence="1">
    <location>
        <begin position="39"/>
        <end position="64"/>
    </location>
</feature>
<proteinExistence type="predicted"/>
<reference evidence="3" key="1">
    <citation type="journal article" date="2019" name="Int. J. Syst. Evol. Microbiol.">
        <title>The Global Catalogue of Microorganisms (GCM) 10K type strain sequencing project: providing services to taxonomists for standard genome sequencing and annotation.</title>
        <authorList>
            <consortium name="The Broad Institute Genomics Platform"/>
            <consortium name="The Broad Institute Genome Sequencing Center for Infectious Disease"/>
            <person name="Wu L."/>
            <person name="Ma J."/>
        </authorList>
    </citation>
    <scope>NUCLEOTIDE SEQUENCE [LARGE SCALE GENOMIC DNA]</scope>
    <source>
        <strain evidence="3">IBRC 10765</strain>
    </source>
</reference>
<dbReference type="Proteomes" id="UP001595617">
    <property type="component" value="Unassembled WGS sequence"/>
</dbReference>
<evidence type="ECO:0000313" key="3">
    <source>
        <dbReference type="Proteomes" id="UP001595617"/>
    </source>
</evidence>
<evidence type="ECO:0000256" key="1">
    <source>
        <dbReference type="SAM" id="Phobius"/>
    </source>
</evidence>
<feature type="transmembrane region" description="Helical" evidence="1">
    <location>
        <begin position="112"/>
        <end position="132"/>
    </location>
</feature>
<gene>
    <name evidence="2" type="ORF">ACFOOG_10320</name>
</gene>
<feature type="transmembrane region" description="Helical" evidence="1">
    <location>
        <begin position="85"/>
        <end position="106"/>
    </location>
</feature>
<accession>A0ABV7ZYJ5</accession>
<keyword evidence="3" id="KW-1185">Reference proteome</keyword>
<name>A0ABV7ZYJ5_9GAMM</name>
<feature type="transmembrane region" description="Helical" evidence="1">
    <location>
        <begin position="7"/>
        <end position="27"/>
    </location>
</feature>
<dbReference type="EMBL" id="JBHRYR010000003">
    <property type="protein sequence ID" value="MFC3853225.1"/>
    <property type="molecule type" value="Genomic_DNA"/>
</dbReference>
<feature type="transmembrane region" description="Helical" evidence="1">
    <location>
        <begin position="173"/>
        <end position="194"/>
    </location>
</feature>
<feature type="transmembrane region" description="Helical" evidence="1">
    <location>
        <begin position="144"/>
        <end position="161"/>
    </location>
</feature>
<organism evidence="2 3">
    <name type="scientific">Saccharospirillum mangrovi</name>
    <dbReference type="NCBI Taxonomy" id="2161747"/>
    <lineage>
        <taxon>Bacteria</taxon>
        <taxon>Pseudomonadati</taxon>
        <taxon>Pseudomonadota</taxon>
        <taxon>Gammaproteobacteria</taxon>
        <taxon>Oceanospirillales</taxon>
        <taxon>Saccharospirillaceae</taxon>
        <taxon>Saccharospirillum</taxon>
    </lineage>
</organism>
<keyword evidence="1" id="KW-0812">Transmembrane</keyword>
<dbReference type="Pfam" id="PF10067">
    <property type="entry name" value="DUF2306"/>
    <property type="match status" value="1"/>
</dbReference>
<protein>
    <submittedName>
        <fullName evidence="2">DUF2306 domain-containing protein</fullName>
    </submittedName>
</protein>
<comment type="caution">
    <text evidence="2">The sequence shown here is derived from an EMBL/GenBank/DDBJ whole genome shotgun (WGS) entry which is preliminary data.</text>
</comment>
<keyword evidence="1" id="KW-0472">Membrane</keyword>
<dbReference type="RefSeq" id="WP_380696179.1">
    <property type="nucleotide sequence ID" value="NZ_JBHRYR010000003.1"/>
</dbReference>